<dbReference type="InterPro" id="IPR012338">
    <property type="entry name" value="Beta-lactam/transpept-like"/>
</dbReference>
<comment type="catalytic activity">
    <reaction evidence="8">
        <text>[GlcNAc-(1-&gt;4)-Mur2Ac(oyl-L-Ala-gamma-D-Glu-L-Lys-D-Ala-D-Ala)](n)-di-trans,octa-cis-undecaprenyl diphosphate + beta-D-GlcNAc-(1-&gt;4)-Mur2Ac(oyl-L-Ala-gamma-D-Glu-L-Lys-D-Ala-D-Ala)-di-trans,octa-cis-undecaprenyl diphosphate = [GlcNAc-(1-&gt;4)-Mur2Ac(oyl-L-Ala-gamma-D-Glu-L-Lys-D-Ala-D-Ala)](n+1)-di-trans,octa-cis-undecaprenyl diphosphate + di-trans,octa-cis-undecaprenyl diphosphate + H(+)</text>
        <dbReference type="Rhea" id="RHEA:23708"/>
        <dbReference type="Rhea" id="RHEA-COMP:9602"/>
        <dbReference type="Rhea" id="RHEA-COMP:9603"/>
        <dbReference type="ChEBI" id="CHEBI:15378"/>
        <dbReference type="ChEBI" id="CHEBI:58405"/>
        <dbReference type="ChEBI" id="CHEBI:60033"/>
        <dbReference type="ChEBI" id="CHEBI:78435"/>
        <dbReference type="EC" id="2.4.99.28"/>
    </reaction>
</comment>
<dbReference type="Gene3D" id="1.10.3810.10">
    <property type="entry name" value="Biosynthetic peptidoglycan transglycosylase-like"/>
    <property type="match status" value="1"/>
</dbReference>
<evidence type="ECO:0000259" key="11">
    <source>
        <dbReference type="PROSITE" id="PS51178"/>
    </source>
</evidence>
<dbReference type="Proteomes" id="UP000829069">
    <property type="component" value="Chromosome"/>
</dbReference>
<dbReference type="PROSITE" id="PS51178">
    <property type="entry name" value="PASTA"/>
    <property type="match status" value="1"/>
</dbReference>
<evidence type="ECO:0000256" key="4">
    <source>
        <dbReference type="ARBA" id="ARBA00022679"/>
    </source>
</evidence>
<dbReference type="PANTHER" id="PTHR32282">
    <property type="entry name" value="BINDING PROTEIN TRANSPEPTIDASE, PUTATIVE-RELATED"/>
    <property type="match status" value="1"/>
</dbReference>
<evidence type="ECO:0000313" key="12">
    <source>
        <dbReference type="EMBL" id="UNK45478.1"/>
    </source>
</evidence>
<keyword evidence="10" id="KW-1133">Transmembrane helix</keyword>
<dbReference type="SUPFAM" id="SSF53955">
    <property type="entry name" value="Lysozyme-like"/>
    <property type="match status" value="1"/>
</dbReference>
<feature type="transmembrane region" description="Helical" evidence="10">
    <location>
        <begin position="72"/>
        <end position="97"/>
    </location>
</feature>
<evidence type="ECO:0000256" key="9">
    <source>
        <dbReference type="SAM" id="MobiDB-lite"/>
    </source>
</evidence>
<dbReference type="Gene3D" id="3.40.710.10">
    <property type="entry name" value="DD-peptidase/beta-lactamase superfamily"/>
    <property type="match status" value="1"/>
</dbReference>
<organism evidence="12 13">
    <name type="scientific">Arthrobacter sulfonylureivorans</name>
    <dbReference type="NCBI Taxonomy" id="2486855"/>
    <lineage>
        <taxon>Bacteria</taxon>
        <taxon>Bacillati</taxon>
        <taxon>Actinomycetota</taxon>
        <taxon>Actinomycetes</taxon>
        <taxon>Micrococcales</taxon>
        <taxon>Micrococcaceae</taxon>
        <taxon>Arthrobacter</taxon>
    </lineage>
</organism>
<feature type="region of interest" description="Disordered" evidence="9">
    <location>
        <begin position="1"/>
        <end position="41"/>
    </location>
</feature>
<evidence type="ECO:0000256" key="2">
    <source>
        <dbReference type="ARBA" id="ARBA00022670"/>
    </source>
</evidence>
<evidence type="ECO:0000256" key="3">
    <source>
        <dbReference type="ARBA" id="ARBA00022676"/>
    </source>
</evidence>
<evidence type="ECO:0000256" key="6">
    <source>
        <dbReference type="ARBA" id="ARBA00023268"/>
    </source>
</evidence>
<evidence type="ECO:0000256" key="8">
    <source>
        <dbReference type="ARBA" id="ARBA00049902"/>
    </source>
</evidence>
<dbReference type="Gene3D" id="3.30.10.20">
    <property type="match status" value="1"/>
</dbReference>
<feature type="domain" description="PASTA" evidence="11">
    <location>
        <begin position="729"/>
        <end position="798"/>
    </location>
</feature>
<proteinExistence type="predicted"/>
<dbReference type="PANTHER" id="PTHR32282:SF33">
    <property type="entry name" value="PEPTIDOGLYCAN GLYCOSYLTRANSFERASE"/>
    <property type="match status" value="1"/>
</dbReference>
<accession>A0ABY3W5H3</accession>
<keyword evidence="3" id="KW-0328">Glycosyltransferase</keyword>
<dbReference type="Pfam" id="PF00905">
    <property type="entry name" value="Transpeptidase"/>
    <property type="match status" value="1"/>
</dbReference>
<dbReference type="Pfam" id="PF00912">
    <property type="entry name" value="Transgly"/>
    <property type="match status" value="1"/>
</dbReference>
<dbReference type="SUPFAM" id="SSF56601">
    <property type="entry name" value="beta-lactamase/transpeptidase-like"/>
    <property type="match status" value="1"/>
</dbReference>
<evidence type="ECO:0000256" key="1">
    <source>
        <dbReference type="ARBA" id="ARBA00022645"/>
    </source>
</evidence>
<sequence>MDESMADPEGDDANRDAGAAAAGQAPARPDRDAAHLRSKPKPWWRRRKDTLGLDDLMVPCAPDRRHCTAVRFVAWAGAVAVVALSAGSLVAPGAIALSAATDSVLDLWEELPGELPMDTALPQHTVLLDKDGKEFARFYSENRIDVDLDHVSETFRDTLLSTEDSRFYEHHGVDPMGVTRAMVTNSLGGERQGGSTITQQLVQNILVNNARDETEQSVAVGETYNAKIREAKYAVQLEQRLDKDQILNMYVNAVYFGHRAYGVQAAARIYFNTTADKLNLPQSALLVGLLKGPVYYDPMTYPDRALDRRNTVLNVLQRRGAITPDEAATARQSGLGLDPGSVPSGCADSDYPFYCDLVRDEILSDPAFGKTQEERADRLSRGGMTLTTAMDRKAMAAAQKAVSKAMGNKNRVALGTAVVEPGTGHIAAVVQNRAWGEGKGKTEVVFADSPFQVGSAMKPLVLATALSQGISPRMKLLANGPYYSRLDNPPGGFHNYGNKNYGNIDAYQAVRASVNVYFVRLIERTGVKEVAKLAEKLGITTIPTKKLHGKEASLALGSYEISPLEMANAYSTFVSGGVLCRPVTITEGIRSDTGEKIPVPEAGCHQAIDPSVAATVADALKEPFNPAGTLGVLGMPKGRKAGAKTGTTNDFAANWIVGVTPQYATAVWLGDPRGGAQHPLKKVKAYGKTFRDLTGSELAGPVWKDTMEGLHKGLPAEPMPEADPLTSSVAASRSMPDLRGLGVNEAITALLRNNLVPVIGQKTSKPDPRIGKNVVTKQSAPPGSSLAFRQEVTITLSAGSNTAITVPGQP</sequence>
<keyword evidence="10" id="KW-0812">Transmembrane</keyword>
<keyword evidence="5" id="KW-0378">Hydrolase</keyword>
<keyword evidence="2" id="KW-0645">Protease</keyword>
<dbReference type="RefSeq" id="WP_241913691.1">
    <property type="nucleotide sequence ID" value="NZ_CP093326.1"/>
</dbReference>
<evidence type="ECO:0000256" key="7">
    <source>
        <dbReference type="ARBA" id="ARBA00034000"/>
    </source>
</evidence>
<keyword evidence="10" id="KW-0472">Membrane</keyword>
<dbReference type="InterPro" id="IPR050396">
    <property type="entry name" value="Glycosyltr_51/Transpeptidase"/>
</dbReference>
<keyword evidence="4" id="KW-0808">Transferase</keyword>
<feature type="compositionally biased region" description="Low complexity" evidence="9">
    <location>
        <begin position="16"/>
        <end position="27"/>
    </location>
</feature>
<name>A0ABY3W5H3_9MICC</name>
<dbReference type="InterPro" id="IPR001264">
    <property type="entry name" value="Glyco_trans_51"/>
</dbReference>
<protein>
    <submittedName>
        <fullName evidence="12">Penicillin-binding protein</fullName>
    </submittedName>
</protein>
<dbReference type="InterPro" id="IPR023346">
    <property type="entry name" value="Lysozyme-like_dom_sf"/>
</dbReference>
<dbReference type="InterPro" id="IPR036950">
    <property type="entry name" value="PBP_transglycosylase"/>
</dbReference>
<keyword evidence="13" id="KW-1185">Reference proteome</keyword>
<keyword evidence="1" id="KW-0121">Carboxypeptidase</keyword>
<evidence type="ECO:0000256" key="5">
    <source>
        <dbReference type="ARBA" id="ARBA00022801"/>
    </source>
</evidence>
<reference evidence="12 13" key="1">
    <citation type="submission" date="2022-03" db="EMBL/GenBank/DDBJ databases">
        <title>Isotopic signatures of nitrous oxide derived from detoxification processes.</title>
        <authorList>
            <person name="Behrendt U."/>
            <person name="Buchen C."/>
            <person name="Well R."/>
            <person name="Ulrich A."/>
            <person name="Rohe L."/>
            <person name="Kolb S."/>
            <person name="Schloter M."/>
            <person name="Horn M.A."/>
            <person name="Augustin J."/>
        </authorList>
    </citation>
    <scope>NUCLEOTIDE SEQUENCE [LARGE SCALE GENOMIC DNA]</scope>
    <source>
        <strain evidence="12 13">S4-C24</strain>
    </source>
</reference>
<dbReference type="InterPro" id="IPR005543">
    <property type="entry name" value="PASTA_dom"/>
</dbReference>
<evidence type="ECO:0000313" key="13">
    <source>
        <dbReference type="Proteomes" id="UP000829069"/>
    </source>
</evidence>
<evidence type="ECO:0000256" key="10">
    <source>
        <dbReference type="SAM" id="Phobius"/>
    </source>
</evidence>
<comment type="catalytic activity">
    <reaction evidence="7">
        <text>Preferential cleavage: (Ac)2-L-Lys-D-Ala-|-D-Ala. Also transpeptidation of peptidyl-alanyl moieties that are N-acyl substituents of D-alanine.</text>
        <dbReference type="EC" id="3.4.16.4"/>
    </reaction>
</comment>
<gene>
    <name evidence="12" type="ORF">MNQ99_16400</name>
</gene>
<feature type="compositionally biased region" description="Acidic residues" evidence="9">
    <location>
        <begin position="1"/>
        <end position="11"/>
    </location>
</feature>
<dbReference type="EMBL" id="CP093326">
    <property type="protein sequence ID" value="UNK45478.1"/>
    <property type="molecule type" value="Genomic_DNA"/>
</dbReference>
<dbReference type="Pfam" id="PF03793">
    <property type="entry name" value="PASTA"/>
    <property type="match status" value="1"/>
</dbReference>
<dbReference type="CDD" id="cd06577">
    <property type="entry name" value="PASTA_pknB"/>
    <property type="match status" value="1"/>
</dbReference>
<dbReference type="InterPro" id="IPR001460">
    <property type="entry name" value="PCN-bd_Tpept"/>
</dbReference>
<keyword evidence="6" id="KW-0511">Multifunctional enzyme</keyword>